<proteinExistence type="predicted"/>
<reference evidence="2" key="1">
    <citation type="submission" date="2022-11" db="UniProtKB">
        <authorList>
            <consortium name="WormBaseParasite"/>
        </authorList>
    </citation>
    <scope>IDENTIFICATION</scope>
</reference>
<organism evidence="1 2">
    <name type="scientific">Romanomermis culicivorax</name>
    <name type="common">Nematode worm</name>
    <dbReference type="NCBI Taxonomy" id="13658"/>
    <lineage>
        <taxon>Eukaryota</taxon>
        <taxon>Metazoa</taxon>
        <taxon>Ecdysozoa</taxon>
        <taxon>Nematoda</taxon>
        <taxon>Enoplea</taxon>
        <taxon>Dorylaimia</taxon>
        <taxon>Mermithida</taxon>
        <taxon>Mermithoidea</taxon>
        <taxon>Mermithidae</taxon>
        <taxon>Romanomermis</taxon>
    </lineage>
</organism>
<keyword evidence="1" id="KW-1185">Reference proteome</keyword>
<sequence>MRHTGARIGTGIHWCDRKRLEDLDFTDDIALLEETEEKLQWGTLDLQGEAGKVGLRISTEKSKIMNINNTNPWWGMFIGMQKLEEVEKFTYLGSVISEDGNAQVYVKCRIRKMVAVFRRMNKIWVSPTISLKIKLCLLNSIMFPTAIYARETWKASASINKLDVFQQPCLCGTLKIRFTDHITNEEVLRWSGTVKLHDIVAQKLFKELFKQAPSFVIELKVEWRSRATEYRLIACDQSVEQCQLLGFSSKSALKNVAQSHVTIKRSMNGIEK</sequence>
<dbReference type="PANTHER" id="PTHR47027">
    <property type="entry name" value="REVERSE TRANSCRIPTASE DOMAIN-CONTAINING PROTEIN"/>
    <property type="match status" value="1"/>
</dbReference>
<dbReference type="WBParaSite" id="nRc.2.0.1.t42347-RA">
    <property type="protein sequence ID" value="nRc.2.0.1.t42347-RA"/>
    <property type="gene ID" value="nRc.2.0.1.g42347"/>
</dbReference>
<dbReference type="OMA" id="IYARETW"/>
<accession>A0A915KV45</accession>
<evidence type="ECO:0000313" key="1">
    <source>
        <dbReference type="Proteomes" id="UP000887565"/>
    </source>
</evidence>
<dbReference type="AlphaFoldDB" id="A0A915KV45"/>
<name>A0A915KV45_ROMCU</name>
<dbReference type="Proteomes" id="UP000887565">
    <property type="component" value="Unplaced"/>
</dbReference>
<dbReference type="PANTHER" id="PTHR47027:SF25">
    <property type="entry name" value="REVERSE TRANSCRIPTASE DOMAIN-CONTAINING PROTEIN"/>
    <property type="match status" value="1"/>
</dbReference>
<protein>
    <submittedName>
        <fullName evidence="2">Reverse transcriptase domain-containing protein</fullName>
    </submittedName>
</protein>
<evidence type="ECO:0000313" key="2">
    <source>
        <dbReference type="WBParaSite" id="nRc.2.0.1.t42347-RA"/>
    </source>
</evidence>